<name>A0ABY1KWJ3_9FLAO</name>
<keyword evidence="3" id="KW-0812">Transmembrane</keyword>
<dbReference type="InterPro" id="IPR023353">
    <property type="entry name" value="LemA-like_dom_sf"/>
</dbReference>
<comment type="similarity">
    <text evidence="2">Belongs to the LemA family.</text>
</comment>
<proteinExistence type="inferred from homology"/>
<keyword evidence="4" id="KW-1133">Transmembrane helix</keyword>
<evidence type="ECO:0000256" key="5">
    <source>
        <dbReference type="ARBA" id="ARBA00023136"/>
    </source>
</evidence>
<dbReference type="PANTHER" id="PTHR34478:SF1">
    <property type="entry name" value="PROTEIN LEMA"/>
    <property type="match status" value="1"/>
</dbReference>
<dbReference type="Pfam" id="PF04011">
    <property type="entry name" value="LemA"/>
    <property type="match status" value="1"/>
</dbReference>
<keyword evidence="5" id="KW-0472">Membrane</keyword>
<dbReference type="PANTHER" id="PTHR34478">
    <property type="entry name" value="PROTEIN LEMA"/>
    <property type="match status" value="1"/>
</dbReference>
<dbReference type="InterPro" id="IPR007156">
    <property type="entry name" value="MamQ_LemA"/>
</dbReference>
<dbReference type="Proteomes" id="UP000185728">
    <property type="component" value="Unassembled WGS sequence"/>
</dbReference>
<dbReference type="Gene3D" id="1.20.1440.20">
    <property type="entry name" value="LemA-like domain"/>
    <property type="match status" value="1"/>
</dbReference>
<dbReference type="EMBL" id="FTOB01000004">
    <property type="protein sequence ID" value="SIS86621.1"/>
    <property type="molecule type" value="Genomic_DNA"/>
</dbReference>
<accession>A0ABY1KWJ3</accession>
<dbReference type="RefSeq" id="WP_083690492.1">
    <property type="nucleotide sequence ID" value="NZ_FTOB01000004.1"/>
</dbReference>
<evidence type="ECO:0000256" key="4">
    <source>
        <dbReference type="ARBA" id="ARBA00022989"/>
    </source>
</evidence>
<dbReference type="SUPFAM" id="SSF140478">
    <property type="entry name" value="LemA-like"/>
    <property type="match status" value="1"/>
</dbReference>
<evidence type="ECO:0000313" key="6">
    <source>
        <dbReference type="EMBL" id="SIS86621.1"/>
    </source>
</evidence>
<evidence type="ECO:0000256" key="3">
    <source>
        <dbReference type="ARBA" id="ARBA00022692"/>
    </source>
</evidence>
<sequence length="170" mass="19420">MIFTYNKIVKNKNQIDFALKNIDVQLKKRFEALPNLVAVLKKYMSHEKGIFEKIAELRAAIENSKNRNEKLEAEQALSNLLGGINLTVENYPELKTNESVIHLQRSINEYAEQISASQRAYNGAVLSYNDSITVFPNNIVAKLFGFSKEEYISIIANEEERRNPDLNAIL</sequence>
<comment type="caution">
    <text evidence="6">The sequence shown here is derived from an EMBL/GenBank/DDBJ whole genome shotgun (WGS) entry which is preliminary data.</text>
</comment>
<evidence type="ECO:0000256" key="1">
    <source>
        <dbReference type="ARBA" id="ARBA00004167"/>
    </source>
</evidence>
<gene>
    <name evidence="6" type="ORF">SAMN05421766_104485</name>
</gene>
<reference evidence="6 7" key="1">
    <citation type="submission" date="2017-01" db="EMBL/GenBank/DDBJ databases">
        <authorList>
            <person name="Varghese N."/>
            <person name="Submissions S."/>
        </authorList>
    </citation>
    <scope>NUCLEOTIDE SEQUENCE [LARGE SCALE GENOMIC DNA]</scope>
    <source>
        <strain evidence="6 7">DSM 2061</strain>
    </source>
</reference>
<evidence type="ECO:0000313" key="7">
    <source>
        <dbReference type="Proteomes" id="UP000185728"/>
    </source>
</evidence>
<organism evidence="6 7">
    <name type="scientific">Zobellia uliginosa</name>
    <dbReference type="NCBI Taxonomy" id="143224"/>
    <lineage>
        <taxon>Bacteria</taxon>
        <taxon>Pseudomonadati</taxon>
        <taxon>Bacteroidota</taxon>
        <taxon>Flavobacteriia</taxon>
        <taxon>Flavobacteriales</taxon>
        <taxon>Flavobacteriaceae</taxon>
        <taxon>Zobellia</taxon>
    </lineage>
</organism>
<comment type="subcellular location">
    <subcellularLocation>
        <location evidence="1">Membrane</location>
        <topology evidence="1">Single-pass membrane protein</topology>
    </subcellularLocation>
</comment>
<evidence type="ECO:0000256" key="2">
    <source>
        <dbReference type="ARBA" id="ARBA00008854"/>
    </source>
</evidence>
<protein>
    <submittedName>
        <fullName evidence="6">LemA protein</fullName>
    </submittedName>
</protein>
<keyword evidence="7" id="KW-1185">Reference proteome</keyword>